<feature type="transmembrane region" description="Helical" evidence="9">
    <location>
        <begin position="98"/>
        <end position="114"/>
    </location>
</feature>
<dbReference type="EMBL" id="KV453843">
    <property type="protein sequence ID" value="ODV88865.1"/>
    <property type="molecule type" value="Genomic_DNA"/>
</dbReference>
<feature type="binding site" evidence="8">
    <location>
        <position position="85"/>
    </location>
    <ligand>
        <name>Zn(2+)</name>
        <dbReference type="ChEBI" id="CHEBI:29105"/>
        <note>catalytic</note>
    </ligand>
</feature>
<keyword evidence="11" id="KW-1185">Reference proteome</keyword>
<evidence type="ECO:0008006" key="12">
    <source>
        <dbReference type="Google" id="ProtNLM"/>
    </source>
</evidence>
<feature type="transmembrane region" description="Helical" evidence="9">
    <location>
        <begin position="121"/>
        <end position="140"/>
    </location>
</feature>
<reference evidence="11" key="1">
    <citation type="submission" date="2016-02" db="EMBL/GenBank/DDBJ databases">
        <title>Comparative genomics of biotechnologically important yeasts.</title>
        <authorList>
            <consortium name="DOE Joint Genome Institute"/>
            <person name="Riley R."/>
            <person name="Haridas S."/>
            <person name="Wolfe K.H."/>
            <person name="Lopes M.R."/>
            <person name="Hittinger C.T."/>
            <person name="Goker M."/>
            <person name="Salamov A."/>
            <person name="Wisecaver J."/>
            <person name="Long T.M."/>
            <person name="Aerts A.L."/>
            <person name="Barry K."/>
            <person name="Choi C."/>
            <person name="Clum A."/>
            <person name="Coughlan A.Y."/>
            <person name="Deshpande S."/>
            <person name="Douglass A.P."/>
            <person name="Hanson S.J."/>
            <person name="Klenk H.-P."/>
            <person name="Labutti K."/>
            <person name="Lapidus A."/>
            <person name="Lindquist E."/>
            <person name="Lipzen A."/>
            <person name="Meier-Kolthoff J.P."/>
            <person name="Ohm R.A."/>
            <person name="Otillar R.P."/>
            <person name="Pangilinan J."/>
            <person name="Peng Y."/>
            <person name="Rokas A."/>
            <person name="Rosa C.A."/>
            <person name="Scheuner C."/>
            <person name="Sibirny A.A."/>
            <person name="Slot J.C."/>
            <person name="Stielow J.B."/>
            <person name="Sun H."/>
            <person name="Kurtzman C.P."/>
            <person name="Blackwell M."/>
            <person name="Jeffries T.W."/>
            <person name="Grigoriev I.V."/>
        </authorList>
    </citation>
    <scope>NUCLEOTIDE SEQUENCE [LARGE SCALE GENOMIC DNA]</scope>
    <source>
        <strain evidence="11">NRRL Y-17796</strain>
    </source>
</reference>
<evidence type="ECO:0000256" key="7">
    <source>
        <dbReference type="PIRSR" id="PIRSR608901-1"/>
    </source>
</evidence>
<feature type="transmembrane region" description="Helical" evidence="9">
    <location>
        <begin position="179"/>
        <end position="200"/>
    </location>
</feature>
<dbReference type="PANTHER" id="PTHR46187">
    <property type="entry name" value="ALKALINE CERAMIDASE 3"/>
    <property type="match status" value="1"/>
</dbReference>
<sequence length="278" mass="31926">MISFPYADLPHSGFWGHGTATIDWCEENYIVSHYVAEFTNTLTNLGFVALAVYATYNAFAADLEWRFIFTAIGFGLVGIGSWMFHMTLWYEFQLLDELPMIYATCIPTWTVLSYRKSRSSSLFIAFVTCMGAGLLTAIYLKYKDPTIHQIAYALLNCIVLIRSMYLIESEVKDPAERKKMWSTAVIGIVTFLSGYALWLMDVHFCNLAKSYRHAIGLPLGLLLEGHAWWHILTGLGVYFYLVFLEHLRAHLMGVGDQYELVRIWGYLPRLDRVHKKTE</sequence>
<feature type="transmembrane region" description="Helical" evidence="9">
    <location>
        <begin position="227"/>
        <end position="244"/>
    </location>
</feature>
<feature type="binding site" evidence="7">
    <location>
        <position position="28"/>
    </location>
    <ligand>
        <name>Ca(2+)</name>
        <dbReference type="ChEBI" id="CHEBI:29108"/>
    </ligand>
</feature>
<comment type="cofactor">
    <cofactor evidence="8">
        <name>Zn(2+)</name>
        <dbReference type="ChEBI" id="CHEBI:29105"/>
    </cofactor>
</comment>
<feature type="transmembrane region" description="Helical" evidence="9">
    <location>
        <begin position="146"/>
        <end position="167"/>
    </location>
</feature>
<name>A0A1E4TAQ9_9ASCO</name>
<protein>
    <recommendedName>
        <fullName evidence="12">Alkaline phytoceramidase</fullName>
    </recommendedName>
</protein>
<dbReference type="Pfam" id="PF05875">
    <property type="entry name" value="Ceramidase"/>
    <property type="match status" value="1"/>
</dbReference>
<keyword evidence="8" id="KW-0862">Zinc</keyword>
<feature type="transmembrane region" description="Helical" evidence="9">
    <location>
        <begin position="67"/>
        <end position="86"/>
    </location>
</feature>
<keyword evidence="7" id="KW-0106">Calcium</keyword>
<accession>A0A1E4TAQ9</accession>
<keyword evidence="5 9" id="KW-1133">Transmembrane helix</keyword>
<dbReference type="GO" id="GO:0046513">
    <property type="term" value="P:ceramide biosynthetic process"/>
    <property type="evidence" value="ECO:0007669"/>
    <property type="project" value="TreeGrafter"/>
</dbReference>
<feature type="binding site" evidence="7">
    <location>
        <position position="37"/>
    </location>
    <ligand>
        <name>Ca(2+)</name>
        <dbReference type="ChEBI" id="CHEBI:29108"/>
    </ligand>
</feature>
<dbReference type="InterPro" id="IPR008901">
    <property type="entry name" value="ACER"/>
</dbReference>
<evidence type="ECO:0000313" key="10">
    <source>
        <dbReference type="EMBL" id="ODV88865.1"/>
    </source>
</evidence>
<dbReference type="GO" id="GO:0005789">
    <property type="term" value="C:endoplasmic reticulum membrane"/>
    <property type="evidence" value="ECO:0007669"/>
    <property type="project" value="TreeGrafter"/>
</dbReference>
<feature type="binding site" evidence="7">
    <location>
        <position position="24"/>
    </location>
    <ligand>
        <name>Ca(2+)</name>
        <dbReference type="ChEBI" id="CHEBI:29108"/>
    </ligand>
</feature>
<keyword evidence="7" id="KW-0479">Metal-binding</keyword>
<evidence type="ECO:0000256" key="2">
    <source>
        <dbReference type="ARBA" id="ARBA00009780"/>
    </source>
</evidence>
<evidence type="ECO:0000256" key="6">
    <source>
        <dbReference type="ARBA" id="ARBA00023136"/>
    </source>
</evidence>
<keyword evidence="3 9" id="KW-0812">Transmembrane</keyword>
<gene>
    <name evidence="10" type="ORF">CANCADRAFT_130320</name>
</gene>
<feature type="binding site" evidence="7">
    <location>
        <position position="26"/>
    </location>
    <ligand>
        <name>Ca(2+)</name>
        <dbReference type="ChEBI" id="CHEBI:29108"/>
    </ligand>
</feature>
<evidence type="ECO:0000256" key="4">
    <source>
        <dbReference type="ARBA" id="ARBA00022801"/>
    </source>
</evidence>
<evidence type="ECO:0000256" key="9">
    <source>
        <dbReference type="SAM" id="Phobius"/>
    </source>
</evidence>
<keyword evidence="4" id="KW-0378">Hydrolase</keyword>
<dbReference type="GO" id="GO:0016811">
    <property type="term" value="F:hydrolase activity, acting on carbon-nitrogen (but not peptide) bonds, in linear amides"/>
    <property type="evidence" value="ECO:0007669"/>
    <property type="project" value="InterPro"/>
</dbReference>
<dbReference type="PANTHER" id="PTHR46187:SF3">
    <property type="entry name" value="ALKALINE CERAMIDASE 3"/>
    <property type="match status" value="1"/>
</dbReference>
<comment type="similarity">
    <text evidence="2">Belongs to the alkaline ceramidase family.</text>
</comment>
<organism evidence="10 11">
    <name type="scientific">Tortispora caseinolytica NRRL Y-17796</name>
    <dbReference type="NCBI Taxonomy" id="767744"/>
    <lineage>
        <taxon>Eukaryota</taxon>
        <taxon>Fungi</taxon>
        <taxon>Dikarya</taxon>
        <taxon>Ascomycota</taxon>
        <taxon>Saccharomycotina</taxon>
        <taxon>Trigonopsidomycetes</taxon>
        <taxon>Trigonopsidales</taxon>
        <taxon>Trigonopsidaceae</taxon>
        <taxon>Tortispora</taxon>
    </lineage>
</organism>
<dbReference type="Proteomes" id="UP000095023">
    <property type="component" value="Unassembled WGS sequence"/>
</dbReference>
<keyword evidence="6 9" id="KW-0472">Membrane</keyword>
<evidence type="ECO:0000256" key="1">
    <source>
        <dbReference type="ARBA" id="ARBA00004141"/>
    </source>
</evidence>
<proteinExistence type="inferred from homology"/>
<feature type="transmembrane region" description="Helical" evidence="9">
    <location>
        <begin position="42"/>
        <end position="60"/>
    </location>
</feature>
<evidence type="ECO:0000256" key="5">
    <source>
        <dbReference type="ARBA" id="ARBA00022989"/>
    </source>
</evidence>
<comment type="subcellular location">
    <subcellularLocation>
        <location evidence="1">Membrane</location>
        <topology evidence="1">Multi-pass membrane protein</topology>
    </subcellularLocation>
</comment>
<evidence type="ECO:0000313" key="11">
    <source>
        <dbReference type="Proteomes" id="UP000095023"/>
    </source>
</evidence>
<dbReference type="GO" id="GO:0046872">
    <property type="term" value="F:metal ion binding"/>
    <property type="evidence" value="ECO:0007669"/>
    <property type="project" value="UniProtKB-KW"/>
</dbReference>
<feature type="binding site" evidence="8">
    <location>
        <position position="230"/>
    </location>
    <ligand>
        <name>Zn(2+)</name>
        <dbReference type="ChEBI" id="CHEBI:29105"/>
        <note>catalytic</note>
    </ligand>
</feature>
<evidence type="ECO:0000256" key="3">
    <source>
        <dbReference type="ARBA" id="ARBA00022692"/>
    </source>
</evidence>
<feature type="binding site" evidence="8">
    <location>
        <position position="226"/>
    </location>
    <ligand>
        <name>Zn(2+)</name>
        <dbReference type="ChEBI" id="CHEBI:29105"/>
        <note>catalytic</note>
    </ligand>
</feature>
<dbReference type="OrthoDB" id="187171at2759"/>
<dbReference type="GO" id="GO:0046514">
    <property type="term" value="P:ceramide catabolic process"/>
    <property type="evidence" value="ECO:0007669"/>
    <property type="project" value="TreeGrafter"/>
</dbReference>
<evidence type="ECO:0000256" key="8">
    <source>
        <dbReference type="PIRSR" id="PIRSR608901-2"/>
    </source>
</evidence>
<dbReference type="AlphaFoldDB" id="A0A1E4TAQ9"/>
<feature type="binding site" evidence="7">
    <location>
        <position position="23"/>
    </location>
    <ligand>
        <name>Ca(2+)</name>
        <dbReference type="ChEBI" id="CHEBI:29108"/>
    </ligand>
</feature>